<evidence type="ECO:0000313" key="2">
    <source>
        <dbReference type="Proteomes" id="UP001229421"/>
    </source>
</evidence>
<protein>
    <submittedName>
        <fullName evidence="1">Uncharacterized protein</fullName>
    </submittedName>
</protein>
<dbReference type="AlphaFoldDB" id="A0AAD8JTB5"/>
<sequence>MLLVNVRALWRGFVKRSREIWVTKSSIKSSDLCLNRPGFDDIISKLKRRVYYLCSGNPTTVLSHHWPSFTPAIAPPTQTKIIINSRFRDVN</sequence>
<dbReference type="EMBL" id="JAUHHV010000010">
    <property type="protein sequence ID" value="KAK1409266.1"/>
    <property type="molecule type" value="Genomic_DNA"/>
</dbReference>
<organism evidence="1 2">
    <name type="scientific">Tagetes erecta</name>
    <name type="common">African marigold</name>
    <dbReference type="NCBI Taxonomy" id="13708"/>
    <lineage>
        <taxon>Eukaryota</taxon>
        <taxon>Viridiplantae</taxon>
        <taxon>Streptophyta</taxon>
        <taxon>Embryophyta</taxon>
        <taxon>Tracheophyta</taxon>
        <taxon>Spermatophyta</taxon>
        <taxon>Magnoliopsida</taxon>
        <taxon>eudicotyledons</taxon>
        <taxon>Gunneridae</taxon>
        <taxon>Pentapetalae</taxon>
        <taxon>asterids</taxon>
        <taxon>campanulids</taxon>
        <taxon>Asterales</taxon>
        <taxon>Asteraceae</taxon>
        <taxon>Asteroideae</taxon>
        <taxon>Heliantheae alliance</taxon>
        <taxon>Tageteae</taxon>
        <taxon>Tagetes</taxon>
    </lineage>
</organism>
<gene>
    <name evidence="1" type="ORF">QVD17_35792</name>
</gene>
<dbReference type="Proteomes" id="UP001229421">
    <property type="component" value="Unassembled WGS sequence"/>
</dbReference>
<accession>A0AAD8JTB5</accession>
<comment type="caution">
    <text evidence="1">The sequence shown here is derived from an EMBL/GenBank/DDBJ whole genome shotgun (WGS) entry which is preliminary data.</text>
</comment>
<evidence type="ECO:0000313" key="1">
    <source>
        <dbReference type="EMBL" id="KAK1409266.1"/>
    </source>
</evidence>
<name>A0AAD8JTB5_TARER</name>
<keyword evidence="2" id="KW-1185">Reference proteome</keyword>
<proteinExistence type="predicted"/>
<reference evidence="1" key="1">
    <citation type="journal article" date="2023" name="bioRxiv">
        <title>Improved chromosome-level genome assembly for marigold (Tagetes erecta).</title>
        <authorList>
            <person name="Jiang F."/>
            <person name="Yuan L."/>
            <person name="Wang S."/>
            <person name="Wang H."/>
            <person name="Xu D."/>
            <person name="Wang A."/>
            <person name="Fan W."/>
        </authorList>
    </citation>
    <scope>NUCLEOTIDE SEQUENCE</scope>
    <source>
        <strain evidence="1">WSJ</strain>
        <tissue evidence="1">Leaf</tissue>
    </source>
</reference>